<dbReference type="GO" id="GO:0016567">
    <property type="term" value="P:protein ubiquitination"/>
    <property type="evidence" value="ECO:0007669"/>
    <property type="project" value="UniProtKB-UniRule"/>
</dbReference>
<dbReference type="Pfam" id="PF25598">
    <property type="entry name" value="ARM_PUB"/>
    <property type="match status" value="1"/>
</dbReference>
<dbReference type="InterPro" id="IPR003613">
    <property type="entry name" value="Ubox_domain"/>
</dbReference>
<keyword evidence="8" id="KW-1185">Reference proteome</keyword>
<dbReference type="PROSITE" id="PS51698">
    <property type="entry name" value="U_BOX"/>
    <property type="match status" value="1"/>
</dbReference>
<comment type="caution">
    <text evidence="7">The sequence shown here is derived from an EMBL/GenBank/DDBJ whole genome shotgun (WGS) entry which is preliminary data.</text>
</comment>
<evidence type="ECO:0000256" key="3">
    <source>
        <dbReference type="ARBA" id="ARBA00022679"/>
    </source>
</evidence>
<evidence type="ECO:0000256" key="2">
    <source>
        <dbReference type="ARBA" id="ARBA00004906"/>
    </source>
</evidence>
<dbReference type="PANTHER" id="PTHR22849">
    <property type="entry name" value="WDSAM1 PROTEIN"/>
    <property type="match status" value="1"/>
</dbReference>
<evidence type="ECO:0000313" key="7">
    <source>
        <dbReference type="EMBL" id="KAK3222124.1"/>
    </source>
</evidence>
<dbReference type="InterPro" id="IPR058678">
    <property type="entry name" value="ARM_PUB"/>
</dbReference>
<dbReference type="Gene3D" id="3.30.40.10">
    <property type="entry name" value="Zinc/RING finger domain, C3HC4 (zinc finger)"/>
    <property type="match status" value="1"/>
</dbReference>
<keyword evidence="4 5" id="KW-0833">Ubl conjugation pathway</keyword>
<sequence length="456" mass="51125">MTSLTEFTSNLLIKMISSWRRRRAARRAAKELHGEEGSGMELTTPNHFRCPISLDLMKDPVTLSTGITYDRDSIEKWIEKGNSTCPITNQVLTSLEPIPNHTIRKLIQDWCVDNRSHGIERIPTPRIPVSSMQVSEILSRITTACKREDQVGCRNLVAKIKAMAKESERNKRCIVSNGTDSVLSAAFEVFSKTCLDENISVLEEILSTLTLLFPLNGEAVSYLESNSSLYCMVWFLKSGDLSKKRNAVLVMKDVVSSDQRKTNVLSEIEGAMEALFKLIKEPICPASTKASLMVIYQMVMITSSATNERIVTKFVEMGLVSLLLEILVDSERSICEKSLGVLDGICSTENGRAKACNNALTMPVVVKKILRISDLATEFSVSILWKLCKNEKREEKRALVEALQVGAFQKLLLLLQVGCVEKTKEKATELLKLLNLNKNTLECIDSMDFKYLKRPF</sequence>
<dbReference type="InterPro" id="IPR013083">
    <property type="entry name" value="Znf_RING/FYVE/PHD"/>
</dbReference>
<protein>
    <recommendedName>
        <fullName evidence="5 6">U-box domain-containing protein</fullName>
        <ecNumber evidence="5">2.3.2.27</ecNumber>
    </recommendedName>
    <alternativeName>
        <fullName evidence="5">RING-type E3 ubiquitin transferase PUB</fullName>
    </alternativeName>
</protein>
<reference evidence="7" key="1">
    <citation type="journal article" date="2023" name="Plant J.">
        <title>Genome sequences and population genomics provide insights into the demographic history, inbreeding, and mutation load of two 'living fossil' tree species of Dipteronia.</title>
        <authorList>
            <person name="Feng Y."/>
            <person name="Comes H.P."/>
            <person name="Chen J."/>
            <person name="Zhu S."/>
            <person name="Lu R."/>
            <person name="Zhang X."/>
            <person name="Li P."/>
            <person name="Qiu J."/>
            <person name="Olsen K.M."/>
            <person name="Qiu Y."/>
        </authorList>
    </citation>
    <scope>NUCLEOTIDE SEQUENCE</scope>
    <source>
        <strain evidence="7">NBL</strain>
    </source>
</reference>
<name>A0AAE0AR87_9ROSI</name>
<dbReference type="FunFam" id="3.30.40.10:FF:000442">
    <property type="entry name" value="RING-type E3 ubiquitin transferase"/>
    <property type="match status" value="1"/>
</dbReference>
<comment type="catalytic activity">
    <reaction evidence="1 5">
        <text>S-ubiquitinyl-[E2 ubiquitin-conjugating enzyme]-L-cysteine + [acceptor protein]-L-lysine = [E2 ubiquitin-conjugating enzyme]-L-cysteine + N(6)-ubiquitinyl-[acceptor protein]-L-lysine.</text>
        <dbReference type="EC" id="2.3.2.27"/>
    </reaction>
</comment>
<organism evidence="7 8">
    <name type="scientific">Dipteronia sinensis</name>
    <dbReference type="NCBI Taxonomy" id="43782"/>
    <lineage>
        <taxon>Eukaryota</taxon>
        <taxon>Viridiplantae</taxon>
        <taxon>Streptophyta</taxon>
        <taxon>Embryophyta</taxon>
        <taxon>Tracheophyta</taxon>
        <taxon>Spermatophyta</taxon>
        <taxon>Magnoliopsida</taxon>
        <taxon>eudicotyledons</taxon>
        <taxon>Gunneridae</taxon>
        <taxon>Pentapetalae</taxon>
        <taxon>rosids</taxon>
        <taxon>malvids</taxon>
        <taxon>Sapindales</taxon>
        <taxon>Sapindaceae</taxon>
        <taxon>Hippocastanoideae</taxon>
        <taxon>Acereae</taxon>
        <taxon>Dipteronia</taxon>
    </lineage>
</organism>
<dbReference type="Gene3D" id="1.25.10.10">
    <property type="entry name" value="Leucine-rich Repeat Variant"/>
    <property type="match status" value="1"/>
</dbReference>
<gene>
    <name evidence="7" type="ORF">Dsin_009149</name>
</gene>
<dbReference type="GO" id="GO:0061630">
    <property type="term" value="F:ubiquitin protein ligase activity"/>
    <property type="evidence" value="ECO:0007669"/>
    <property type="project" value="UniProtKB-UniRule"/>
</dbReference>
<evidence type="ECO:0000256" key="5">
    <source>
        <dbReference type="RuleBase" id="RU369093"/>
    </source>
</evidence>
<dbReference type="PANTHER" id="PTHR22849:SF139">
    <property type="entry name" value="U-BOX DOMAIN-CONTAINING PROTEIN"/>
    <property type="match status" value="1"/>
</dbReference>
<evidence type="ECO:0000256" key="1">
    <source>
        <dbReference type="ARBA" id="ARBA00000900"/>
    </source>
</evidence>
<feature type="domain" description="U-box" evidence="6">
    <location>
        <begin position="43"/>
        <end position="117"/>
    </location>
</feature>
<dbReference type="InterPro" id="IPR016024">
    <property type="entry name" value="ARM-type_fold"/>
</dbReference>
<proteinExistence type="predicted"/>
<comment type="function">
    <text evidence="5">Functions as an E3 ubiquitin ligase.</text>
</comment>
<dbReference type="CDD" id="cd16664">
    <property type="entry name" value="RING-Ubox_PUB"/>
    <property type="match status" value="1"/>
</dbReference>
<evidence type="ECO:0000256" key="4">
    <source>
        <dbReference type="ARBA" id="ARBA00022786"/>
    </source>
</evidence>
<dbReference type="SUPFAM" id="SSF57850">
    <property type="entry name" value="RING/U-box"/>
    <property type="match status" value="1"/>
</dbReference>
<keyword evidence="3 5" id="KW-0808">Transferase</keyword>
<dbReference type="EMBL" id="JANJYJ010000003">
    <property type="protein sequence ID" value="KAK3222124.1"/>
    <property type="molecule type" value="Genomic_DNA"/>
</dbReference>
<accession>A0AAE0AR87</accession>
<comment type="pathway">
    <text evidence="2 5">Protein modification; protein ubiquitination.</text>
</comment>
<dbReference type="InterPro" id="IPR011989">
    <property type="entry name" value="ARM-like"/>
</dbReference>
<evidence type="ECO:0000259" key="6">
    <source>
        <dbReference type="PROSITE" id="PS51698"/>
    </source>
</evidence>
<dbReference type="SUPFAM" id="SSF48371">
    <property type="entry name" value="ARM repeat"/>
    <property type="match status" value="1"/>
</dbReference>
<dbReference type="Proteomes" id="UP001281410">
    <property type="component" value="Unassembled WGS sequence"/>
</dbReference>
<dbReference type="Pfam" id="PF04564">
    <property type="entry name" value="U-box"/>
    <property type="match status" value="1"/>
</dbReference>
<dbReference type="EC" id="2.3.2.27" evidence="5"/>
<dbReference type="SMART" id="SM00504">
    <property type="entry name" value="Ubox"/>
    <property type="match status" value="1"/>
</dbReference>
<evidence type="ECO:0000313" key="8">
    <source>
        <dbReference type="Proteomes" id="UP001281410"/>
    </source>
</evidence>
<dbReference type="InterPro" id="IPR045210">
    <property type="entry name" value="RING-Ubox_PUB"/>
</dbReference>
<dbReference type="AlphaFoldDB" id="A0AAE0AR87"/>
<dbReference type="InterPro" id="IPR045185">
    <property type="entry name" value="PUB22/23/24-like"/>
</dbReference>